<dbReference type="Pfam" id="PF13541">
    <property type="entry name" value="ChlI"/>
    <property type="match status" value="1"/>
</dbReference>
<reference evidence="2" key="1">
    <citation type="submission" date="2019-11" db="EMBL/GenBank/DDBJ databases">
        <authorList>
            <person name="Feng L."/>
        </authorList>
    </citation>
    <scope>NUCLEOTIDE SEQUENCE</scope>
    <source>
        <strain evidence="2">CintestinalisLFYP54</strain>
    </source>
</reference>
<dbReference type="InterPro" id="IPR027417">
    <property type="entry name" value="P-loop_NTPase"/>
</dbReference>
<dbReference type="SUPFAM" id="SSF54211">
    <property type="entry name" value="Ribosomal protein S5 domain 2-like"/>
    <property type="match status" value="1"/>
</dbReference>
<dbReference type="RefSeq" id="WP_156848005.1">
    <property type="nucleotide sequence ID" value="NZ_CACRTN010000003.1"/>
</dbReference>
<feature type="domain" description="Magnesium chelatase ChlI-like catalytic" evidence="1">
    <location>
        <begin position="186"/>
        <end position="340"/>
    </location>
</feature>
<accession>A0A6N2Y443</accession>
<dbReference type="Gene3D" id="3.30.230.10">
    <property type="match status" value="1"/>
</dbReference>
<name>A0A6N2Y443_9ACTN</name>
<gene>
    <name evidence="2" type="primary">comM_2</name>
    <name evidence="2" type="ORF">CILFYP54_01079</name>
</gene>
<organism evidence="2">
    <name type="scientific">Collinsella intestinalis</name>
    <dbReference type="NCBI Taxonomy" id="147207"/>
    <lineage>
        <taxon>Bacteria</taxon>
        <taxon>Bacillati</taxon>
        <taxon>Actinomycetota</taxon>
        <taxon>Coriobacteriia</taxon>
        <taxon>Coriobacteriales</taxon>
        <taxon>Coriobacteriaceae</taxon>
        <taxon>Collinsella</taxon>
    </lineage>
</organism>
<dbReference type="InterPro" id="IPR000523">
    <property type="entry name" value="Mg_chelatse_chII-like_cat_dom"/>
</dbReference>
<dbReference type="EMBL" id="CACRTN010000003">
    <property type="protein sequence ID" value="VYT61405.1"/>
    <property type="molecule type" value="Genomic_DNA"/>
</dbReference>
<evidence type="ECO:0000259" key="1">
    <source>
        <dbReference type="Pfam" id="PF01078"/>
    </source>
</evidence>
<dbReference type="AlphaFoldDB" id="A0A6N2Y443"/>
<dbReference type="PANTHER" id="PTHR32039">
    <property type="entry name" value="MAGNESIUM-CHELATASE SUBUNIT CHLI"/>
    <property type="match status" value="1"/>
</dbReference>
<dbReference type="Gene3D" id="3.40.50.300">
    <property type="entry name" value="P-loop containing nucleotide triphosphate hydrolases"/>
    <property type="match status" value="1"/>
</dbReference>
<evidence type="ECO:0000313" key="2">
    <source>
        <dbReference type="EMBL" id="VYT61405.1"/>
    </source>
</evidence>
<dbReference type="InterPro" id="IPR045006">
    <property type="entry name" value="CHLI-like"/>
</dbReference>
<dbReference type="GO" id="GO:0005524">
    <property type="term" value="F:ATP binding"/>
    <property type="evidence" value="ECO:0007669"/>
    <property type="project" value="InterPro"/>
</dbReference>
<proteinExistence type="predicted"/>
<dbReference type="InterPro" id="IPR020568">
    <property type="entry name" value="Ribosomal_Su5_D2-typ_SF"/>
</dbReference>
<dbReference type="PANTHER" id="PTHR32039:SF7">
    <property type="entry name" value="COMPETENCE PROTEIN COMM"/>
    <property type="match status" value="1"/>
</dbReference>
<dbReference type="InterPro" id="IPR014721">
    <property type="entry name" value="Ribsml_uS5_D2-typ_fold_subgr"/>
</dbReference>
<protein>
    <submittedName>
        <fullName evidence="2">Competence protein ComM</fullName>
    </submittedName>
</protein>
<dbReference type="Pfam" id="PF01078">
    <property type="entry name" value="Mg_chelatase"/>
    <property type="match status" value="1"/>
</dbReference>
<dbReference type="SUPFAM" id="SSF52540">
    <property type="entry name" value="P-loop containing nucleoside triphosphate hydrolases"/>
    <property type="match status" value="1"/>
</dbReference>
<sequence>MEQREMPTRVLGAFISGMEAVPVSVEVVMRDGLPGLSIAGMADAAVLEARRRIRCAIQSCGFSMPRKRITVVLHPGDVRKVGTALDLAIAVGILAASGQIPVKGADDLMFFGGLDLDGEVLPERGAVAVQLLAHRFGRMPVVSPSSEISPRSGAALAVSTLSDLRSDSLCRLSKVCPRSASGREVDMLDVPGASSAKRALAVAAASGRGVMLFGGTEEMREMLAERASTVMPDMSAKEVDECALVASVCGESIAPALAGVRPYRKVGPDVSAASLVGGGRPVRPGEVSLSHGGVLHLLDACEFRPLSVQMVAAAVRGGSVEVVRVEGKHTLPSSALVVATGPDVDGCPRVCGALRPIVDLRAEVSTSDACAAMSSAELRDSVERARAAAEARGHGRFAVSSEIERAADLAVRGTSVERDIVLEIARTVADMEGCEMVHMRHVEEATRLCVW</sequence>